<gene>
    <name evidence="1" type="ORF">AV530_008704</name>
</gene>
<dbReference type="AlphaFoldDB" id="A0A1V4L1M0"/>
<dbReference type="EMBL" id="LSYS01000242">
    <property type="protein sequence ID" value="OPJ90526.1"/>
    <property type="molecule type" value="Genomic_DNA"/>
</dbReference>
<sequence>MILDFVVRSLAKRRPCCFMFLEHYIPQLLASPLPSWGNSIVCIMTKNSDSCVGSLDHNGCGTVCSNPTKITKTGQ</sequence>
<evidence type="ECO:0000313" key="2">
    <source>
        <dbReference type="Proteomes" id="UP000190648"/>
    </source>
</evidence>
<accession>A0A1V4L1M0</accession>
<organism evidence="1 2">
    <name type="scientific">Patagioenas fasciata monilis</name>
    <dbReference type="NCBI Taxonomy" id="372326"/>
    <lineage>
        <taxon>Eukaryota</taxon>
        <taxon>Metazoa</taxon>
        <taxon>Chordata</taxon>
        <taxon>Craniata</taxon>
        <taxon>Vertebrata</taxon>
        <taxon>Euteleostomi</taxon>
        <taxon>Archelosauria</taxon>
        <taxon>Archosauria</taxon>
        <taxon>Dinosauria</taxon>
        <taxon>Saurischia</taxon>
        <taxon>Theropoda</taxon>
        <taxon>Coelurosauria</taxon>
        <taxon>Aves</taxon>
        <taxon>Neognathae</taxon>
        <taxon>Neoaves</taxon>
        <taxon>Columbimorphae</taxon>
        <taxon>Columbiformes</taxon>
        <taxon>Columbidae</taxon>
        <taxon>Patagioenas</taxon>
    </lineage>
</organism>
<dbReference type="Proteomes" id="UP000190648">
    <property type="component" value="Unassembled WGS sequence"/>
</dbReference>
<reference evidence="1 2" key="1">
    <citation type="submission" date="2016-02" db="EMBL/GenBank/DDBJ databases">
        <title>Band-tailed pigeon sequencing and assembly.</title>
        <authorList>
            <person name="Soares A.E."/>
            <person name="Novak B.J."/>
            <person name="Rice E.S."/>
            <person name="O'Connell B."/>
            <person name="Chang D."/>
            <person name="Weber S."/>
            <person name="Shapiro B."/>
        </authorList>
    </citation>
    <scope>NUCLEOTIDE SEQUENCE [LARGE SCALE GENOMIC DNA]</scope>
    <source>
        <strain evidence="1">BTP2013</strain>
        <tissue evidence="1">Blood</tissue>
    </source>
</reference>
<evidence type="ECO:0000313" key="1">
    <source>
        <dbReference type="EMBL" id="OPJ90526.1"/>
    </source>
</evidence>
<keyword evidence="2" id="KW-1185">Reference proteome</keyword>
<protein>
    <submittedName>
        <fullName evidence="1">Uncharacterized protein</fullName>
    </submittedName>
</protein>
<name>A0A1V4L1M0_PATFA</name>
<proteinExistence type="predicted"/>
<comment type="caution">
    <text evidence="1">The sequence shown here is derived from an EMBL/GenBank/DDBJ whole genome shotgun (WGS) entry which is preliminary data.</text>
</comment>